<feature type="domain" description="Histidine kinase" evidence="7">
    <location>
        <begin position="266"/>
        <end position="491"/>
    </location>
</feature>
<dbReference type="CDD" id="cd19410">
    <property type="entry name" value="HK9-like_sensor"/>
    <property type="match status" value="1"/>
</dbReference>
<keyword evidence="6" id="KW-1133">Transmembrane helix</keyword>
<dbReference type="SUPFAM" id="SSF55874">
    <property type="entry name" value="ATPase domain of HSP90 chaperone/DNA topoisomerase II/histidine kinase"/>
    <property type="match status" value="1"/>
</dbReference>
<evidence type="ECO:0000259" key="7">
    <source>
        <dbReference type="PROSITE" id="PS50109"/>
    </source>
</evidence>
<evidence type="ECO:0000256" key="2">
    <source>
        <dbReference type="ARBA" id="ARBA00012438"/>
    </source>
</evidence>
<dbReference type="EC" id="2.7.13.3" evidence="2"/>
<accession>A0A917YS28</accession>
<reference evidence="8" key="2">
    <citation type="submission" date="2020-09" db="EMBL/GenBank/DDBJ databases">
        <authorList>
            <person name="Sun Q."/>
            <person name="Zhou Y."/>
        </authorList>
    </citation>
    <scope>NUCLEOTIDE SEQUENCE</scope>
    <source>
        <strain evidence="8">CGMCC 1.7086</strain>
    </source>
</reference>
<evidence type="ECO:0000256" key="4">
    <source>
        <dbReference type="ARBA" id="ARBA00022679"/>
    </source>
</evidence>
<keyword evidence="3" id="KW-0597">Phosphoprotein</keyword>
<keyword evidence="9" id="KW-1185">Reference proteome</keyword>
<dbReference type="AlphaFoldDB" id="A0A917YS28"/>
<evidence type="ECO:0000256" key="3">
    <source>
        <dbReference type="ARBA" id="ARBA00022553"/>
    </source>
</evidence>
<evidence type="ECO:0000313" key="8">
    <source>
        <dbReference type="EMBL" id="GGO65157.1"/>
    </source>
</evidence>
<dbReference type="PANTHER" id="PTHR42878">
    <property type="entry name" value="TWO-COMPONENT HISTIDINE KINASE"/>
    <property type="match status" value="1"/>
</dbReference>
<dbReference type="InterPro" id="IPR036097">
    <property type="entry name" value="HisK_dim/P_sf"/>
</dbReference>
<dbReference type="Proteomes" id="UP000606935">
    <property type="component" value="Unassembled WGS sequence"/>
</dbReference>
<keyword evidence="4" id="KW-0808">Transferase</keyword>
<dbReference type="InterPro" id="IPR036890">
    <property type="entry name" value="HATPase_C_sf"/>
</dbReference>
<reference evidence="8" key="1">
    <citation type="journal article" date="2014" name="Int. J. Syst. Evol. Microbiol.">
        <title>Complete genome sequence of Corynebacterium casei LMG S-19264T (=DSM 44701T), isolated from a smear-ripened cheese.</title>
        <authorList>
            <consortium name="US DOE Joint Genome Institute (JGI-PGF)"/>
            <person name="Walter F."/>
            <person name="Albersmeier A."/>
            <person name="Kalinowski J."/>
            <person name="Ruckert C."/>
        </authorList>
    </citation>
    <scope>NUCLEOTIDE SEQUENCE</scope>
    <source>
        <strain evidence="8">CGMCC 1.7086</strain>
    </source>
</reference>
<dbReference type="Pfam" id="PF00512">
    <property type="entry name" value="HisKA"/>
    <property type="match status" value="1"/>
</dbReference>
<dbReference type="GO" id="GO:0005886">
    <property type="term" value="C:plasma membrane"/>
    <property type="evidence" value="ECO:0007669"/>
    <property type="project" value="UniProtKB-ARBA"/>
</dbReference>
<keyword evidence="6" id="KW-0812">Transmembrane</keyword>
<feature type="transmembrane region" description="Helical" evidence="6">
    <location>
        <begin position="195"/>
        <end position="214"/>
    </location>
</feature>
<dbReference type="SUPFAM" id="SSF47384">
    <property type="entry name" value="Homodimeric domain of signal transducing histidine kinase"/>
    <property type="match status" value="1"/>
</dbReference>
<dbReference type="SMART" id="SM00387">
    <property type="entry name" value="HATPase_c"/>
    <property type="match status" value="1"/>
</dbReference>
<dbReference type="PRINTS" id="PR00344">
    <property type="entry name" value="BCTRLSENSOR"/>
</dbReference>
<evidence type="ECO:0000313" key="9">
    <source>
        <dbReference type="Proteomes" id="UP000606935"/>
    </source>
</evidence>
<organism evidence="8 9">
    <name type="scientific">Bowmanella pacifica</name>
    <dbReference type="NCBI Taxonomy" id="502051"/>
    <lineage>
        <taxon>Bacteria</taxon>
        <taxon>Pseudomonadati</taxon>
        <taxon>Pseudomonadota</taxon>
        <taxon>Gammaproteobacteria</taxon>
        <taxon>Alteromonadales</taxon>
        <taxon>Alteromonadaceae</taxon>
        <taxon>Bowmanella</taxon>
    </lineage>
</organism>
<feature type="transmembrane region" description="Helical" evidence="6">
    <location>
        <begin position="19"/>
        <end position="39"/>
    </location>
</feature>
<dbReference type="GO" id="GO:0030295">
    <property type="term" value="F:protein kinase activator activity"/>
    <property type="evidence" value="ECO:0007669"/>
    <property type="project" value="TreeGrafter"/>
</dbReference>
<dbReference type="GO" id="GO:0000155">
    <property type="term" value="F:phosphorelay sensor kinase activity"/>
    <property type="evidence" value="ECO:0007669"/>
    <property type="project" value="InterPro"/>
</dbReference>
<dbReference type="InterPro" id="IPR003594">
    <property type="entry name" value="HATPase_dom"/>
</dbReference>
<dbReference type="EMBL" id="BMLS01000001">
    <property type="protein sequence ID" value="GGO65157.1"/>
    <property type="molecule type" value="Genomic_DNA"/>
</dbReference>
<gene>
    <name evidence="8" type="ORF">GCM10010982_06290</name>
</gene>
<evidence type="ECO:0000256" key="5">
    <source>
        <dbReference type="ARBA" id="ARBA00022777"/>
    </source>
</evidence>
<dbReference type="CDD" id="cd00082">
    <property type="entry name" value="HisKA"/>
    <property type="match status" value="1"/>
</dbReference>
<dbReference type="InterPro" id="IPR003661">
    <property type="entry name" value="HisK_dim/P_dom"/>
</dbReference>
<dbReference type="GO" id="GO:0007234">
    <property type="term" value="P:osmosensory signaling via phosphorelay pathway"/>
    <property type="evidence" value="ECO:0007669"/>
    <property type="project" value="TreeGrafter"/>
</dbReference>
<dbReference type="Pfam" id="PF02518">
    <property type="entry name" value="HATPase_c"/>
    <property type="match status" value="1"/>
</dbReference>
<evidence type="ECO:0000256" key="6">
    <source>
        <dbReference type="SAM" id="Phobius"/>
    </source>
</evidence>
<comment type="catalytic activity">
    <reaction evidence="1">
        <text>ATP + protein L-histidine = ADP + protein N-phospho-L-histidine.</text>
        <dbReference type="EC" id="2.7.13.3"/>
    </reaction>
</comment>
<keyword evidence="6" id="KW-0472">Membrane</keyword>
<sequence>MAPGIPTTELNEDMQNKTIWWLIGVLILAITSVNTLLALRSSNEIAGIQKSLTNTGEVMMLLDELYISVTLAESGQRGYLLTDNERFLAPYQEQLQKVHTSINNARAISSEIQGQQYRIEQLIDLVNQQFSELSRTVELAKKEKDLLAVHEVKVGNGVLSTQIGEAYRKAMLAESDFRESLYLDFAIAQHRADNTLYLSSALTLVLLLAVFYLARLNLKNERRHRSQLEAQNNTLAQKVEERTFALKIYADELARSNRELEEFAFVASHDLQEPLRKIQAFGDRLLNAQQQQLDETSLDYLARMNKAAQRMSKLISDLLAFSRVTTRGKEFSSCDLNKTLHQVVDDLEISIEDSQAQLELDSLPTIKADTTQMHQLFQNLLSNALKFKAPDRPLMVKVRCQQTTGPTLPGEESGLIWYRIEIHDTGIGFEQQYADKIFMPFQRLHGRNSYEGTGIGLAVCRRIVERHGGKISTTSQPGKGSTFSILLPQDSAMVTIEGNK</sequence>
<dbReference type="Pfam" id="PF05227">
    <property type="entry name" value="CHASE3"/>
    <property type="match status" value="1"/>
</dbReference>
<protein>
    <recommendedName>
        <fullName evidence="2">histidine kinase</fullName>
        <ecNumber evidence="2">2.7.13.3</ecNumber>
    </recommendedName>
</protein>
<dbReference type="InterPro" id="IPR005467">
    <property type="entry name" value="His_kinase_dom"/>
</dbReference>
<dbReference type="Gene3D" id="1.10.287.130">
    <property type="match status" value="1"/>
</dbReference>
<dbReference type="InterPro" id="IPR007891">
    <property type="entry name" value="CHASE3"/>
</dbReference>
<dbReference type="SMART" id="SM00388">
    <property type="entry name" value="HisKA"/>
    <property type="match status" value="1"/>
</dbReference>
<dbReference type="Gene3D" id="3.30.565.10">
    <property type="entry name" value="Histidine kinase-like ATPase, C-terminal domain"/>
    <property type="match status" value="1"/>
</dbReference>
<dbReference type="InterPro" id="IPR050351">
    <property type="entry name" value="BphY/WalK/GraS-like"/>
</dbReference>
<evidence type="ECO:0000256" key="1">
    <source>
        <dbReference type="ARBA" id="ARBA00000085"/>
    </source>
</evidence>
<proteinExistence type="predicted"/>
<dbReference type="InterPro" id="IPR004358">
    <property type="entry name" value="Sig_transdc_His_kin-like_C"/>
</dbReference>
<dbReference type="GO" id="GO:0000156">
    <property type="term" value="F:phosphorelay response regulator activity"/>
    <property type="evidence" value="ECO:0007669"/>
    <property type="project" value="TreeGrafter"/>
</dbReference>
<name>A0A917YS28_9ALTE</name>
<dbReference type="FunFam" id="3.30.565.10:FF:000006">
    <property type="entry name" value="Sensor histidine kinase WalK"/>
    <property type="match status" value="1"/>
</dbReference>
<dbReference type="PANTHER" id="PTHR42878:SF15">
    <property type="entry name" value="BACTERIOPHYTOCHROME"/>
    <property type="match status" value="1"/>
</dbReference>
<keyword evidence="5" id="KW-0418">Kinase</keyword>
<dbReference type="PROSITE" id="PS50109">
    <property type="entry name" value="HIS_KIN"/>
    <property type="match status" value="1"/>
</dbReference>
<comment type="caution">
    <text evidence="8">The sequence shown here is derived from an EMBL/GenBank/DDBJ whole genome shotgun (WGS) entry which is preliminary data.</text>
</comment>